<feature type="compositionally biased region" description="Gly residues" evidence="2">
    <location>
        <begin position="275"/>
        <end position="285"/>
    </location>
</feature>
<dbReference type="EMBL" id="JAUTXT010000021">
    <property type="protein sequence ID" value="KAK3674172.1"/>
    <property type="molecule type" value="Genomic_DNA"/>
</dbReference>
<reference evidence="3" key="1">
    <citation type="submission" date="2023-07" db="EMBL/GenBank/DDBJ databases">
        <title>Black Yeasts Isolated from many extreme environments.</title>
        <authorList>
            <person name="Coleine C."/>
            <person name="Stajich J.E."/>
            <person name="Selbmann L."/>
        </authorList>
    </citation>
    <scope>NUCLEOTIDE SEQUENCE</scope>
    <source>
        <strain evidence="3">CCFEE 5485</strain>
    </source>
</reference>
<name>A0AAE0WM08_9PEZI</name>
<feature type="compositionally biased region" description="Polar residues" evidence="2">
    <location>
        <begin position="307"/>
        <end position="332"/>
    </location>
</feature>
<feature type="region of interest" description="Disordered" evidence="2">
    <location>
        <begin position="140"/>
        <end position="159"/>
    </location>
</feature>
<sequence>MSTDALLEEAARDGSLDIRQSRMASRARKCAPEAAQCLLPLLARISTIIQLTCRQIVYNDFPIPTIPLPVPLPSTIDPEVVASTPPALLSNHDEPGAHDLPTADENEPPAGSQSSTKENDEPAELAARPPPAAAFEVNRTQSAVQPPDSLETPAGTLPPDLLGSYHYSTRMLEQNFSRSPPYTIQRLAELVLYPRKHYRFLPAYLRALDRTVSVTSPASEFPLPQLTAAANAENGDFLTNGETTQPSERDSLGSDESLGGALLTPIPWLRNNGGPLTGNGNGAGQDGELHSESTETIDGPHGAGSIETVSVTVNGFSSTTASNSHTSPSSPTLSEQSDASSSSSTSLESTDAQLRQQGGVTQGELLRQEQEAGVVPVSQAAPRRSLISGGAAAVGRESASAADVPRDTAADIAMDDRSPEETPHARGPEEIGMEDMGPQQHKIGAVALDMEAAAGRAKSPPAAAQRHPDTPTTQQRVDDVLAALQADAEMQEARQDHAGEAGKDSADVEKEAEKTKEAEDQAKEAEAKDADGDVIVADADGRPVEEAEKQSGTRRLDAPEGDVAASR</sequence>
<dbReference type="PANTHER" id="PTHR16487">
    <property type="entry name" value="PPP4R2-RELATED PROTEIN"/>
    <property type="match status" value="1"/>
</dbReference>
<feature type="region of interest" description="Disordered" evidence="2">
    <location>
        <begin position="236"/>
        <end position="353"/>
    </location>
</feature>
<accession>A0AAE0WM08</accession>
<evidence type="ECO:0000256" key="1">
    <source>
        <dbReference type="ARBA" id="ARBA00009207"/>
    </source>
</evidence>
<comment type="similarity">
    <text evidence="1">Belongs to the PPP4R2 family.</text>
</comment>
<protein>
    <recommendedName>
        <fullName evidence="5">Protein phosphatase 4 core regulatory subunit R2</fullName>
    </recommendedName>
</protein>
<feature type="compositionally biased region" description="Basic and acidic residues" evidence="2">
    <location>
        <begin position="404"/>
        <end position="429"/>
    </location>
</feature>
<dbReference type="InterPro" id="IPR015267">
    <property type="entry name" value="PPP4R2"/>
</dbReference>
<comment type="caution">
    <text evidence="3">The sequence shown here is derived from an EMBL/GenBank/DDBJ whole genome shotgun (WGS) entry which is preliminary data.</text>
</comment>
<feature type="compositionally biased region" description="Low complexity" evidence="2">
    <location>
        <begin position="333"/>
        <end position="353"/>
    </location>
</feature>
<feature type="compositionally biased region" description="Low complexity" evidence="2">
    <location>
        <begin position="452"/>
        <end position="464"/>
    </location>
</feature>
<evidence type="ECO:0000313" key="3">
    <source>
        <dbReference type="EMBL" id="KAK3674172.1"/>
    </source>
</evidence>
<evidence type="ECO:0008006" key="5">
    <source>
        <dbReference type="Google" id="ProtNLM"/>
    </source>
</evidence>
<dbReference type="GO" id="GO:0005634">
    <property type="term" value="C:nucleus"/>
    <property type="evidence" value="ECO:0007669"/>
    <property type="project" value="TreeGrafter"/>
</dbReference>
<dbReference type="AlphaFoldDB" id="A0AAE0WM08"/>
<feature type="region of interest" description="Disordered" evidence="2">
    <location>
        <begin position="391"/>
        <end position="567"/>
    </location>
</feature>
<dbReference type="Proteomes" id="UP001274830">
    <property type="component" value="Unassembled WGS sequence"/>
</dbReference>
<dbReference type="GO" id="GO:0005737">
    <property type="term" value="C:cytoplasm"/>
    <property type="evidence" value="ECO:0007669"/>
    <property type="project" value="TreeGrafter"/>
</dbReference>
<evidence type="ECO:0000256" key="2">
    <source>
        <dbReference type="SAM" id="MobiDB-lite"/>
    </source>
</evidence>
<proteinExistence type="inferred from homology"/>
<dbReference type="GO" id="GO:0019888">
    <property type="term" value="F:protein phosphatase regulator activity"/>
    <property type="evidence" value="ECO:0007669"/>
    <property type="project" value="InterPro"/>
</dbReference>
<feature type="compositionally biased region" description="Low complexity" evidence="2">
    <location>
        <begin position="391"/>
        <end position="402"/>
    </location>
</feature>
<gene>
    <name evidence="3" type="ORF">LTR78_006019</name>
</gene>
<feature type="region of interest" description="Disordered" evidence="2">
    <location>
        <begin position="85"/>
        <end position="128"/>
    </location>
</feature>
<organism evidence="3 4">
    <name type="scientific">Recurvomyces mirabilis</name>
    <dbReference type="NCBI Taxonomy" id="574656"/>
    <lineage>
        <taxon>Eukaryota</taxon>
        <taxon>Fungi</taxon>
        <taxon>Dikarya</taxon>
        <taxon>Ascomycota</taxon>
        <taxon>Pezizomycotina</taxon>
        <taxon>Dothideomycetes</taxon>
        <taxon>Dothideomycetidae</taxon>
        <taxon>Mycosphaerellales</taxon>
        <taxon>Teratosphaeriaceae</taxon>
        <taxon>Recurvomyces</taxon>
    </lineage>
</organism>
<evidence type="ECO:0000313" key="4">
    <source>
        <dbReference type="Proteomes" id="UP001274830"/>
    </source>
</evidence>
<dbReference type="GO" id="GO:0030289">
    <property type="term" value="C:protein phosphatase 4 complex"/>
    <property type="evidence" value="ECO:0007669"/>
    <property type="project" value="InterPro"/>
</dbReference>
<feature type="compositionally biased region" description="Basic and acidic residues" evidence="2">
    <location>
        <begin position="491"/>
        <end position="531"/>
    </location>
</feature>
<feature type="compositionally biased region" description="Basic and acidic residues" evidence="2">
    <location>
        <begin position="539"/>
        <end position="558"/>
    </location>
</feature>
<dbReference type="PANTHER" id="PTHR16487:SF0">
    <property type="entry name" value="PROTEIN PHOSPHATASE 4 REGULATORY SUBUNIT 2-RELATED"/>
    <property type="match status" value="1"/>
</dbReference>
<keyword evidence="4" id="KW-1185">Reference proteome</keyword>